<feature type="region of interest" description="Disordered" evidence="6">
    <location>
        <begin position="1904"/>
        <end position="2018"/>
    </location>
</feature>
<feature type="domain" description="Teneurin-like YD-shell" evidence="8">
    <location>
        <begin position="1319"/>
        <end position="1407"/>
    </location>
</feature>
<sequence length="2122" mass="223645">MTLFAKLCSITLALALVLTGPPTGSFRPAMAAPDDEAGSDKGRFSVTSAGSAIYTIKVQVPPGVNGYQPTLSFGYNSTSQNGLLGIGWNLSGFSKISRVSKIIAIDGVDGDITYTNEDRFAFNGKRLLVMTGTNGSDQSVYRTELDNWDQVTAKGASGSGPESFVVRQPNGETLVFGGTDDSRVLVSSKGETVREWLLSSQTDRNGNEVTFTYSNDPTGTGQAGSQAYPVEIAYGGNANTQPATAANRFVRLSYEGRPDPIGNYMGGALAETTLRLSAISTYLADAVVGNYRLGYETSSATGASRLTSIQLFDSEAPIARGLSPSRFTYQNGANSFAGSQTWLQGAFTPANGWDPTNNPVTLADVNGDGLVDIVGFKNGVQVALGKPTGFAPPTTWLSDFSPEYGWSADEPRYLTDINGDGLADIVGFSDNGVEMALANAEKLTFIKVSGTFAHFAPNAGWSANAPRYLADVNGDASADIVGFNDGVQVALANGNGGFEDPQTWFADIGIKQGFKSADLLMADVNGDGKSDVVAMNQQTRSVNVALSTGAGFSEEGWNQNYANFADSSQLSSDNPRMMSDVNGDGLSDLVGFSTQVSVGLSNGAGFEPPAIWSSSFNAPDWSSQTPRMMTDVNGDGKGDIVGFSDGGTSIALSTGSAFVAGSWNQNSLNGLGLSQGGSASQTNRLVADINADGLLDVVAFTQESVEVGLTAGVIPDLMTGIERSSLGTVAIVYKPISDPSVYSETAGAGALATYQRYPPLAQNEALPQYRSSSNLTGRYYVVASTTDGNNPAIASAPYSYTTTHFYKDGQVSDTGRGWLGFTSSTHTNVSIGRTTIVAYNQAFPLIGRPQSSTVICAAAQEGLCSAGDVLSVDSFDYKSTTTEVSKETGYKATLVRPSSTRSDKYQAGRYQHSLRQVFQYDTYGNRTQTAKLNLVDRSGNDLDPSDNVYRNIAYQNDTANWRFGFRQFVKTTRNPSLADIQTFKPTNDISLDSWAYDDAMNVVTRGSWDEARRAYLDTIYSYDSFGNRITKTRPGLATTTYAIEPTFNTYIQKKSQPTGTGDTVLLTQYGYDARFGKQTLKVDANGNQFTTCYDSFGRRQSIQGPAPAGTDAGSLAEACLSATVTAPAGLVAAKLAVLSTFTHGWSGGVPSVTRTNLTKWPAEGSTSSVQSVTYLFDGLERRYRMLTQSNEGGAIDRVMEDMTFSATNKILQSALPYVTGDAVLYETTAYDPLERTSETTFPWLNGDEVQAIATQTSYEMTATGQTITHTMASDTAYGATLIEDRSYYANKAKAQTQTFQDLRSPGLPSVKSNYERDVIGRVTAVEPPQDEGSTAAKYAYDSLGRVSAKTLPALGASSFEYGANGYLAKKTQDNGTIAYSYDDAGRQTTTSYPEGISVQYEYDGDGAQNGLSRLTSATVTGQTVDVARSFAYDAYGSTTGSTLEVGDSSDTLSLSAQFDPQKRPTKIETSDGTVIGLTYSLDRLASQSIASEPKITFSDFTAMGQPQTIQYANGVTTSVEYTPDFGISKLGVTAAGQNLFSETYQLDPYGYPLSVNGASARWPTYTRASNFENARLGAVKDSRVTGGETYQYDAAGNLKSSTSLSLVSKGYLLDPSSTLNGQSLGASYDSMGNLLSTTASSLAFQASYDGRNRLASFKADSNDGAAQYAYDHAGNRVWRKDTAGNNYLYLSPQFRQVTSNGSTTSEVVLHGGLGPAYSRKAAGGVASESYLHGDARHSLTFTTDAAGSPTDWFLYNAYGLPLERPAGSPDYGFMGQPFDGDTGLYYFNQRYYQPALARFTRPDTLYSASIYRHDSANRYAFMLNNPAWGFDPSGHGLPACIIGLGGGVFGIAAGISQTIDGAKQNNVLSAVGVGATTTVGGIFAASAGASACLKYYRSRVAGQNNGGNDGGNQGGQDGGGQNNGPPDGNVANNGDVEMGQIGADDGVQQSQRRMDDAPQSEDSSDESSSSNSSSEGSDDEDGNDGLDGGPRDGGASGNGEASDGQGTTSDPLATASQSTNEAIGETELGANSANNLELPTVATASQNSVNDAAVSNSSSLVSSTEGDAGGIEASISVSTGGEIGETTATTTGIVTEIAADATAAATGEAVAETLPFFLLLLI</sequence>
<accession>A0A9Q8YFU0</accession>
<dbReference type="GO" id="GO:0005576">
    <property type="term" value="C:extracellular region"/>
    <property type="evidence" value="ECO:0007669"/>
    <property type="project" value="UniProtKB-SubCell"/>
</dbReference>
<evidence type="ECO:0000256" key="6">
    <source>
        <dbReference type="SAM" id="MobiDB-lite"/>
    </source>
</evidence>
<dbReference type="Gene3D" id="2.180.10.10">
    <property type="entry name" value="RHS repeat-associated core"/>
    <property type="match status" value="2"/>
</dbReference>
<reference evidence="9" key="1">
    <citation type="submission" date="2022-06" db="EMBL/GenBank/DDBJ databases">
        <title>Physiological and biochemical characterization and genomic elucidation of a strain of the genus Ensifer adhaerens M8 that combines arsenic oxidation and chromium reduction.</title>
        <authorList>
            <person name="Li X."/>
            <person name="Yu c."/>
        </authorList>
    </citation>
    <scope>NUCLEOTIDE SEQUENCE</scope>
    <source>
        <strain evidence="9">M8</strain>
        <plasmid evidence="9">pB</plasmid>
    </source>
</reference>
<evidence type="ECO:0000313" key="9">
    <source>
        <dbReference type="EMBL" id="USJ27335.1"/>
    </source>
</evidence>
<geneLocation type="plasmid" evidence="9 10">
    <name>pB</name>
</geneLocation>
<feature type="compositionally biased region" description="Polar residues" evidence="6">
    <location>
        <begin position="2004"/>
        <end position="2018"/>
    </location>
</feature>
<dbReference type="NCBIfam" id="TIGR03696">
    <property type="entry name" value="Rhs_assc_core"/>
    <property type="match status" value="1"/>
</dbReference>
<feature type="chain" id="PRO_5040309489" evidence="7">
    <location>
        <begin position="32"/>
        <end position="2122"/>
    </location>
</feature>
<dbReference type="PANTHER" id="PTHR32305:SF15">
    <property type="entry name" value="PROTEIN RHSA-RELATED"/>
    <property type="match status" value="1"/>
</dbReference>
<name>A0A9Q8YFU0_ENSAD</name>
<dbReference type="InterPro" id="IPR050708">
    <property type="entry name" value="T6SS_VgrG/RHS"/>
</dbReference>
<evidence type="ECO:0000256" key="4">
    <source>
        <dbReference type="ARBA" id="ARBA00022737"/>
    </source>
</evidence>
<evidence type="ECO:0000313" key="10">
    <source>
        <dbReference type="Proteomes" id="UP001055460"/>
    </source>
</evidence>
<dbReference type="Pfam" id="PF25023">
    <property type="entry name" value="TEN_YD-shell"/>
    <property type="match status" value="2"/>
</dbReference>
<dbReference type="Proteomes" id="UP001055460">
    <property type="component" value="Plasmid pB"/>
</dbReference>
<organism evidence="9 10">
    <name type="scientific">Ensifer adhaerens</name>
    <name type="common">Sinorhizobium morelense</name>
    <dbReference type="NCBI Taxonomy" id="106592"/>
    <lineage>
        <taxon>Bacteria</taxon>
        <taxon>Pseudomonadati</taxon>
        <taxon>Pseudomonadota</taxon>
        <taxon>Alphaproteobacteria</taxon>
        <taxon>Hyphomicrobiales</taxon>
        <taxon>Rhizobiaceae</taxon>
        <taxon>Sinorhizobium/Ensifer group</taxon>
        <taxon>Ensifer</taxon>
    </lineage>
</organism>
<dbReference type="GO" id="GO:0005737">
    <property type="term" value="C:cytoplasm"/>
    <property type="evidence" value="ECO:0007669"/>
    <property type="project" value="InterPro"/>
</dbReference>
<evidence type="ECO:0000256" key="2">
    <source>
        <dbReference type="ARBA" id="ARBA00022525"/>
    </source>
</evidence>
<evidence type="ECO:0000256" key="3">
    <source>
        <dbReference type="ARBA" id="ARBA00022729"/>
    </source>
</evidence>
<proteinExistence type="predicted"/>
<evidence type="ECO:0000259" key="8">
    <source>
        <dbReference type="Pfam" id="PF25023"/>
    </source>
</evidence>
<dbReference type="PANTHER" id="PTHR32305">
    <property type="match status" value="1"/>
</dbReference>
<dbReference type="InterPro" id="IPR013517">
    <property type="entry name" value="FG-GAP"/>
</dbReference>
<feature type="domain" description="Teneurin-like YD-shell" evidence="8">
    <location>
        <begin position="1587"/>
        <end position="1826"/>
    </location>
</feature>
<dbReference type="RefSeq" id="WP_252161006.1">
    <property type="nucleotide sequence ID" value="NZ_CP098809.1"/>
</dbReference>
<gene>
    <name evidence="9" type="ORF">NE863_33270</name>
</gene>
<evidence type="ECO:0000256" key="7">
    <source>
        <dbReference type="SAM" id="SignalP"/>
    </source>
</evidence>
<evidence type="ECO:0000256" key="1">
    <source>
        <dbReference type="ARBA" id="ARBA00004613"/>
    </source>
</evidence>
<comment type="subcellular location">
    <subcellularLocation>
        <location evidence="1">Secreted</location>
    </subcellularLocation>
</comment>
<dbReference type="Pfam" id="PF03534">
    <property type="entry name" value="SpvB"/>
    <property type="match status" value="1"/>
</dbReference>
<keyword evidence="2" id="KW-0964">Secreted</keyword>
<dbReference type="InterPro" id="IPR028994">
    <property type="entry name" value="Integrin_alpha_N"/>
</dbReference>
<feature type="signal peptide" evidence="7">
    <location>
        <begin position="1"/>
        <end position="31"/>
    </location>
</feature>
<keyword evidence="3 7" id="KW-0732">Signal</keyword>
<keyword evidence="5" id="KW-0843">Virulence</keyword>
<dbReference type="InterPro" id="IPR003284">
    <property type="entry name" value="Sal_SpvB"/>
</dbReference>
<dbReference type="InterPro" id="IPR056823">
    <property type="entry name" value="TEN-like_YD-shell"/>
</dbReference>
<evidence type="ECO:0000256" key="5">
    <source>
        <dbReference type="ARBA" id="ARBA00023026"/>
    </source>
</evidence>
<feature type="compositionally biased region" description="Low complexity" evidence="6">
    <location>
        <begin position="1966"/>
        <end position="1975"/>
    </location>
</feature>
<feature type="compositionally biased region" description="Gly residues" evidence="6">
    <location>
        <begin position="1985"/>
        <end position="1997"/>
    </location>
</feature>
<dbReference type="Pfam" id="PF13517">
    <property type="entry name" value="FG-GAP_3"/>
    <property type="match status" value="1"/>
</dbReference>
<keyword evidence="9" id="KW-0614">Plasmid</keyword>
<protein>
    <submittedName>
        <fullName evidence="9">FG-GAP-like repeat-containing protein</fullName>
    </submittedName>
</protein>
<keyword evidence="4" id="KW-0677">Repeat</keyword>
<feature type="compositionally biased region" description="Gly residues" evidence="6">
    <location>
        <begin position="1904"/>
        <end position="1922"/>
    </location>
</feature>
<dbReference type="InterPro" id="IPR022385">
    <property type="entry name" value="Rhs_assc_core"/>
</dbReference>
<dbReference type="SUPFAM" id="SSF69318">
    <property type="entry name" value="Integrin alpha N-terminal domain"/>
    <property type="match status" value="1"/>
</dbReference>
<dbReference type="EMBL" id="CP098809">
    <property type="protein sequence ID" value="USJ27335.1"/>
    <property type="molecule type" value="Genomic_DNA"/>
</dbReference>